<evidence type="ECO:0000256" key="6">
    <source>
        <dbReference type="SAM" id="SignalP"/>
    </source>
</evidence>
<name>A0A9Q9ZVD1_CYPCA</name>
<dbReference type="Pfam" id="PF07686">
    <property type="entry name" value="V-set"/>
    <property type="match status" value="1"/>
</dbReference>
<evidence type="ECO:0000256" key="4">
    <source>
        <dbReference type="ARBA" id="ARBA00023319"/>
    </source>
</evidence>
<dbReference type="PANTHER" id="PTHR19367:SF45">
    <property type="entry name" value="IG-LIKE DOMAIN-CONTAINING PROTEIN"/>
    <property type="match status" value="1"/>
</dbReference>
<feature type="compositionally biased region" description="Polar residues" evidence="5">
    <location>
        <begin position="198"/>
        <end position="208"/>
    </location>
</feature>
<keyword evidence="1 6" id="KW-0732">Signal</keyword>
<dbReference type="PANTHER" id="PTHR19367">
    <property type="entry name" value="T-CELL RECEPTOR ALPHA CHAIN V REGION"/>
    <property type="match status" value="1"/>
</dbReference>
<dbReference type="InterPro" id="IPR051287">
    <property type="entry name" value="TCR_variable_region"/>
</dbReference>
<reference evidence="8" key="1">
    <citation type="submission" date="2025-08" db="UniProtKB">
        <authorList>
            <consortium name="RefSeq"/>
        </authorList>
    </citation>
    <scope>IDENTIFICATION</scope>
    <source>
        <tissue evidence="8">Muscle</tissue>
    </source>
</reference>
<protein>
    <submittedName>
        <fullName evidence="8">Uncharacterized protein LOC122136305</fullName>
    </submittedName>
</protein>
<feature type="compositionally biased region" description="Basic residues" evidence="5">
    <location>
        <begin position="210"/>
        <end position="305"/>
    </location>
</feature>
<feature type="domain" description="Immunoglobulin V-set" evidence="7">
    <location>
        <begin position="25"/>
        <end position="76"/>
    </location>
</feature>
<evidence type="ECO:0000256" key="1">
    <source>
        <dbReference type="ARBA" id="ARBA00022729"/>
    </source>
</evidence>
<dbReference type="InterPro" id="IPR013106">
    <property type="entry name" value="Ig_V-set"/>
</dbReference>
<accession>A0A9Q9ZVD1</accession>
<dbReference type="Proteomes" id="UP001155660">
    <property type="component" value="Chromosome B2"/>
</dbReference>
<dbReference type="OrthoDB" id="9945523at2759"/>
<dbReference type="GeneID" id="122136305"/>
<evidence type="ECO:0000256" key="5">
    <source>
        <dbReference type="SAM" id="MobiDB-lite"/>
    </source>
</evidence>
<keyword evidence="2" id="KW-1064">Adaptive immunity</keyword>
<evidence type="ECO:0000256" key="3">
    <source>
        <dbReference type="ARBA" id="ARBA00023170"/>
    </source>
</evidence>
<evidence type="ECO:0000313" key="8">
    <source>
        <dbReference type="RefSeq" id="XP_042575095.1"/>
    </source>
</evidence>
<gene>
    <name evidence="8" type="primary">LOC122136305</name>
</gene>
<keyword evidence="2" id="KW-0391">Immunity</keyword>
<sequence length="401" mass="46821">MEKHLLLILIIISGVITADQIRPNQETSVIKKEDETVTLSCSYDTSSSNVRLYWYRQYPNGELHYLIYKYSGGGECHGEERVDQPDKNIAELEGRSSSLEEVGFKALVPDVIFLNFSYSSALILHWYRQYPGSAPEFIVFISDGSKQAQESNVDSRFIAKVTKDKESHVYLEISSASISDSASVIGQNGITLQTEKLQVSGKTTSGVRSHTIRHQTKRTQTKRHQTKRTQTKRHQTKRTQTKRHQTKRTQTKRHQTKRHQTKRTQTKRHQTKRNQTKRHQTKRTQTKRHQTKRHQMKRHTHAVQRKCMKRLMDGKRSQSRMDTEINETIKLLFDNGFKQREMCSFLAASGYKISERHLRRLLKSLGLKRRSFDRPHNEIRQAVMVQYGTMQCSAFLLLESY</sequence>
<dbReference type="CDD" id="cd00099">
    <property type="entry name" value="IgV"/>
    <property type="match status" value="1"/>
</dbReference>
<keyword evidence="3" id="KW-0675">Receptor</keyword>
<evidence type="ECO:0000256" key="2">
    <source>
        <dbReference type="ARBA" id="ARBA00023130"/>
    </source>
</evidence>
<proteinExistence type="predicted"/>
<evidence type="ECO:0000259" key="7">
    <source>
        <dbReference type="Pfam" id="PF07686"/>
    </source>
</evidence>
<feature type="signal peptide" evidence="6">
    <location>
        <begin position="1"/>
        <end position="18"/>
    </location>
</feature>
<dbReference type="AlphaFoldDB" id="A0A9Q9ZVD1"/>
<feature type="region of interest" description="Disordered" evidence="5">
    <location>
        <begin position="198"/>
        <end position="305"/>
    </location>
</feature>
<dbReference type="GO" id="GO:0002250">
    <property type="term" value="P:adaptive immune response"/>
    <property type="evidence" value="ECO:0007669"/>
    <property type="project" value="UniProtKB-KW"/>
</dbReference>
<feature type="chain" id="PRO_5040252651" evidence="6">
    <location>
        <begin position="19"/>
        <end position="401"/>
    </location>
</feature>
<keyword evidence="4" id="KW-0393">Immunoglobulin domain</keyword>
<dbReference type="RefSeq" id="XP_042575095.1">
    <property type="nucleotide sequence ID" value="XM_042719161.1"/>
</dbReference>
<dbReference type="KEGG" id="ccar:122136305"/>
<organism evidence="8">
    <name type="scientific">Cyprinus carpio</name>
    <name type="common">Common carp</name>
    <dbReference type="NCBI Taxonomy" id="7962"/>
    <lineage>
        <taxon>Eukaryota</taxon>
        <taxon>Metazoa</taxon>
        <taxon>Chordata</taxon>
        <taxon>Craniata</taxon>
        <taxon>Vertebrata</taxon>
        <taxon>Euteleostomi</taxon>
        <taxon>Actinopterygii</taxon>
        <taxon>Neopterygii</taxon>
        <taxon>Teleostei</taxon>
        <taxon>Ostariophysi</taxon>
        <taxon>Cypriniformes</taxon>
        <taxon>Cyprinidae</taxon>
        <taxon>Cyprininae</taxon>
        <taxon>Cyprinus</taxon>
    </lineage>
</organism>